<organism evidence="1 2">
    <name type="scientific">Rhodococcus hoagii</name>
    <name type="common">Corynebacterium equii</name>
    <dbReference type="NCBI Taxonomy" id="43767"/>
    <lineage>
        <taxon>Bacteria</taxon>
        <taxon>Bacillati</taxon>
        <taxon>Actinomycetota</taxon>
        <taxon>Actinomycetes</taxon>
        <taxon>Mycobacteriales</taxon>
        <taxon>Nocardiaceae</taxon>
        <taxon>Prescottella</taxon>
    </lineage>
</organism>
<comment type="caution">
    <text evidence="1">The sequence shown here is derived from an EMBL/GenBank/DDBJ whole genome shotgun (WGS) entry which is preliminary data.</text>
</comment>
<evidence type="ECO:0000313" key="2">
    <source>
        <dbReference type="Proteomes" id="UP000603463"/>
    </source>
</evidence>
<proteinExistence type="predicted"/>
<dbReference type="EMBL" id="WVBC01000002">
    <property type="protein sequence ID" value="NKT77304.1"/>
    <property type="molecule type" value="Genomic_DNA"/>
</dbReference>
<gene>
    <name evidence="1" type="ORF">GS882_03625</name>
</gene>
<name>A0A9Q4ZIL5_RHOHA</name>
<reference evidence="1" key="1">
    <citation type="journal article" date="2020" name="Environ. Microbiol.">
        <title>The novel and transferable erm(51) gene confers Macrolides, Lincosamides, and Streptogramins B (MLSB) resistance to clonal Rhodococcus equi in the environment.</title>
        <authorList>
            <person name="Huber L."/>
            <person name="Giguere S."/>
            <person name="Slovis N.M."/>
            <person name="Alvarez-Narvaez S."/>
            <person name="Hart K.A."/>
            <person name="Greiter M."/>
            <person name="Morris E.R.A."/>
            <person name="Cohen N.D."/>
        </authorList>
    </citation>
    <scope>NUCLEOTIDE SEQUENCE</scope>
    <source>
        <strain evidence="1">Lh_116_1</strain>
    </source>
</reference>
<evidence type="ECO:0000313" key="1">
    <source>
        <dbReference type="EMBL" id="NKT77304.1"/>
    </source>
</evidence>
<sequence>MRNITPTDSIDTKYTVQGTDENHWLCLNDVRRFVEMTKSLNGNQRVIAHRTGWTPDSIETSVSRSLTDDTTIGHPF</sequence>
<dbReference type="AlphaFoldDB" id="A0A9Q4ZIL5"/>
<dbReference type="Proteomes" id="UP000603463">
    <property type="component" value="Unassembled WGS sequence"/>
</dbReference>
<accession>A0A9Q4ZIL5</accession>
<protein>
    <submittedName>
        <fullName evidence="1">Uncharacterized protein</fullName>
    </submittedName>
</protein>